<dbReference type="InterPro" id="IPR036942">
    <property type="entry name" value="Beta-barrel_TonB_sf"/>
</dbReference>
<gene>
    <name evidence="18" type="ORF">CDG68_09105</name>
</gene>
<reference evidence="18 19" key="1">
    <citation type="submission" date="2018-10" db="EMBL/GenBank/DDBJ databases">
        <title>The complete genome of Acinetobacter wuhouensis strain WCHAW010062.</title>
        <authorList>
            <person name="Hu Y."/>
            <person name="Long H."/>
            <person name="Feng Y."/>
            <person name="Zong Z."/>
        </authorList>
    </citation>
    <scope>NUCLEOTIDE SEQUENCE [LARGE SCALE GENOMIC DNA]</scope>
    <source>
        <strain evidence="18 19">WCHAW010062</strain>
    </source>
</reference>
<dbReference type="Proteomes" id="UP000279962">
    <property type="component" value="Chromosome"/>
</dbReference>
<dbReference type="EMBL" id="CP033133">
    <property type="protein sequence ID" value="AYO53775.1"/>
    <property type="molecule type" value="Genomic_DNA"/>
</dbReference>
<evidence type="ECO:0000256" key="4">
    <source>
        <dbReference type="ARBA" id="ARBA00022452"/>
    </source>
</evidence>
<keyword evidence="11 14" id="KW-0472">Membrane</keyword>
<evidence type="ECO:0000256" key="1">
    <source>
        <dbReference type="ARBA" id="ARBA00004571"/>
    </source>
</evidence>
<keyword evidence="9" id="KW-0406">Ion transport</keyword>
<evidence type="ECO:0000256" key="9">
    <source>
        <dbReference type="ARBA" id="ARBA00023065"/>
    </source>
</evidence>
<keyword evidence="4 14" id="KW-1134">Transmembrane beta strand</keyword>
<dbReference type="Gene3D" id="2.40.170.20">
    <property type="entry name" value="TonB-dependent receptor, beta-barrel domain"/>
    <property type="match status" value="1"/>
</dbReference>
<proteinExistence type="inferred from homology"/>
<dbReference type="Pfam" id="PF00593">
    <property type="entry name" value="TonB_dep_Rec_b-barrel"/>
    <property type="match status" value="1"/>
</dbReference>
<dbReference type="SMART" id="SM00965">
    <property type="entry name" value="STN"/>
    <property type="match status" value="1"/>
</dbReference>
<keyword evidence="7 16" id="KW-0732">Signal</keyword>
<evidence type="ECO:0000256" key="6">
    <source>
        <dbReference type="ARBA" id="ARBA00022692"/>
    </source>
</evidence>
<dbReference type="Gene3D" id="2.170.130.10">
    <property type="entry name" value="TonB-dependent receptor, plug domain"/>
    <property type="match status" value="1"/>
</dbReference>
<evidence type="ECO:0000256" key="15">
    <source>
        <dbReference type="RuleBase" id="RU003357"/>
    </source>
</evidence>
<dbReference type="RefSeq" id="WP_087552915.1">
    <property type="nucleotide sequence ID" value="NZ_CP033133.1"/>
</dbReference>
<accession>A0A3G2T173</accession>
<dbReference type="InterPro" id="IPR037066">
    <property type="entry name" value="Plug_dom_sf"/>
</dbReference>
<dbReference type="CDD" id="cd01347">
    <property type="entry name" value="ligand_gated_channel"/>
    <property type="match status" value="1"/>
</dbReference>
<dbReference type="PANTHER" id="PTHR32552:SF74">
    <property type="entry name" value="HYDROXAMATE SIDEROPHORE RECEPTOR FHUE"/>
    <property type="match status" value="1"/>
</dbReference>
<evidence type="ECO:0000256" key="16">
    <source>
        <dbReference type="SAM" id="SignalP"/>
    </source>
</evidence>
<dbReference type="GO" id="GO:0015891">
    <property type="term" value="P:siderophore transport"/>
    <property type="evidence" value="ECO:0007669"/>
    <property type="project" value="InterPro"/>
</dbReference>
<feature type="chain" id="PRO_5017947956" evidence="16">
    <location>
        <begin position="36"/>
        <end position="843"/>
    </location>
</feature>
<evidence type="ECO:0000256" key="8">
    <source>
        <dbReference type="ARBA" id="ARBA00023004"/>
    </source>
</evidence>
<protein>
    <submittedName>
        <fullName evidence="18">TonB-dependent siderophore receptor</fullName>
    </submittedName>
</protein>
<dbReference type="GO" id="GO:0009279">
    <property type="term" value="C:cell outer membrane"/>
    <property type="evidence" value="ECO:0007669"/>
    <property type="project" value="UniProtKB-SubCell"/>
</dbReference>
<feature type="signal peptide" evidence="16">
    <location>
        <begin position="1"/>
        <end position="35"/>
    </location>
</feature>
<organism evidence="18 19">
    <name type="scientific">Acinetobacter wuhouensis</name>
    <dbReference type="NCBI Taxonomy" id="1879050"/>
    <lineage>
        <taxon>Bacteria</taxon>
        <taxon>Pseudomonadati</taxon>
        <taxon>Pseudomonadota</taxon>
        <taxon>Gammaproteobacteria</taxon>
        <taxon>Moraxellales</taxon>
        <taxon>Moraxellaceae</taxon>
        <taxon>Acinetobacter</taxon>
    </lineage>
</organism>
<evidence type="ECO:0000256" key="12">
    <source>
        <dbReference type="ARBA" id="ARBA00023170"/>
    </source>
</evidence>
<dbReference type="InterPro" id="IPR010105">
    <property type="entry name" value="TonB_sidphr_rcpt"/>
</dbReference>
<dbReference type="PROSITE" id="PS52016">
    <property type="entry name" value="TONB_DEPENDENT_REC_3"/>
    <property type="match status" value="1"/>
</dbReference>
<dbReference type="InterPro" id="IPR000531">
    <property type="entry name" value="Beta-barrel_TonB"/>
</dbReference>
<dbReference type="InterPro" id="IPR039426">
    <property type="entry name" value="TonB-dep_rcpt-like"/>
</dbReference>
<keyword evidence="12 18" id="KW-0675">Receptor</keyword>
<evidence type="ECO:0000256" key="7">
    <source>
        <dbReference type="ARBA" id="ARBA00022729"/>
    </source>
</evidence>
<comment type="subcellular location">
    <subcellularLocation>
        <location evidence="1 14">Cell outer membrane</location>
        <topology evidence="1 14">Multi-pass membrane protein</topology>
    </subcellularLocation>
</comment>
<dbReference type="InterPro" id="IPR012910">
    <property type="entry name" value="Plug_dom"/>
</dbReference>
<dbReference type="Pfam" id="PF07715">
    <property type="entry name" value="Plug"/>
    <property type="match status" value="1"/>
</dbReference>
<dbReference type="Pfam" id="PF07660">
    <property type="entry name" value="STN"/>
    <property type="match status" value="1"/>
</dbReference>
<dbReference type="NCBIfam" id="TIGR01783">
    <property type="entry name" value="TonB-siderophor"/>
    <property type="match status" value="1"/>
</dbReference>
<dbReference type="InterPro" id="IPR011662">
    <property type="entry name" value="Secretin/TonB_short_N"/>
</dbReference>
<feature type="domain" description="Secretin/TonB short N-terminal" evidence="17">
    <location>
        <begin position="61"/>
        <end position="112"/>
    </location>
</feature>
<dbReference type="GO" id="GO:0015344">
    <property type="term" value="F:siderophore uptake transmembrane transporter activity"/>
    <property type="evidence" value="ECO:0007669"/>
    <property type="project" value="TreeGrafter"/>
</dbReference>
<keyword evidence="3 14" id="KW-0813">Transport</keyword>
<evidence type="ECO:0000313" key="19">
    <source>
        <dbReference type="Proteomes" id="UP000279962"/>
    </source>
</evidence>
<dbReference type="SUPFAM" id="SSF56935">
    <property type="entry name" value="Porins"/>
    <property type="match status" value="1"/>
</dbReference>
<evidence type="ECO:0000313" key="18">
    <source>
        <dbReference type="EMBL" id="AYO53775.1"/>
    </source>
</evidence>
<keyword evidence="13 14" id="KW-0998">Cell outer membrane</keyword>
<keyword evidence="8" id="KW-0408">Iron</keyword>
<dbReference type="FunFam" id="2.170.130.10:FF:000010">
    <property type="entry name" value="Ferripyoverdine receptor"/>
    <property type="match status" value="1"/>
</dbReference>
<sequence length="843" mass="92157">MSKFQVKTTLAIAIRAVLLSAPVLTLGVLSTSGYAATTQTVKVNKSTLDQALKQLAIQTGITISYDAQAFSKINSNGLQGQYSPEQALEKLLQPVNLEAVRLENGGFSIKPRHKIASETQHSQLSTTQVNTTTQDLNVSASEVTQLPAIIVTANQENPLTTEGTKSYTAKATTASTGLTLSLKETPQLVSVVTRQQMEDQGLTQLMDVAAIGAGLSVSSPGNVGSDSSPIYSRGFVVSNYLLDGVKLLNSYSSIYQSQDMAMFDRVEVVRGATGLMTGSGSPSASINLVRKKPTNDLTANISVTGGSWDYLRADTDVSSPLNEDGSIRGRLIMAAQQNDSYIDRLEEDRKVVYAVIEGDITEKTKASFAISHQEINQSGSSRGGLPAWYADGSRTHWKRSDSAASEWASSERHTTGFFADLEHQFNDNWKVKTSLSRTITDSDEIIGYVGGTPNQTGTGALIWATRWDYRPIQDIFSTIANGKFDLFGQTHELAIGGTLAKSDNNKRPAYQNWPNLQNSGWDNTIPNINGWNGQQPANPNLQPIGWSTTEDSNNSAFIALRFKLLDSLALLTGARVEDWKRDSSTYRYATGINTSSTRKETGEVTPYVGLVFDLTDDWSTYASYTTIFAPQNNIDIHGKYLDPEVGKSVEFGIKGAFFEDALNIGAAVYKTEQDNKAIALKATDGTNILVDGQQAYEALNGTESKGLELEITGKIAEGWQLSSSFSRNITVDRDGNKLNTTVPQNTARLFTTYTLPYFDKALQIGGGVRWQNEMYTLNSGPNRVRLTQSEVTLVDLMAKYKFNDHLSSNLNISNLFDEKYYATAGNSYYGQPRNIRVGVSYNW</sequence>
<dbReference type="PANTHER" id="PTHR32552">
    <property type="entry name" value="FERRICHROME IRON RECEPTOR-RELATED"/>
    <property type="match status" value="1"/>
</dbReference>
<evidence type="ECO:0000256" key="5">
    <source>
        <dbReference type="ARBA" id="ARBA00022496"/>
    </source>
</evidence>
<name>A0A3G2T173_9GAMM</name>
<evidence type="ECO:0000256" key="11">
    <source>
        <dbReference type="ARBA" id="ARBA00023136"/>
    </source>
</evidence>
<dbReference type="AlphaFoldDB" id="A0A3G2T173"/>
<evidence type="ECO:0000256" key="2">
    <source>
        <dbReference type="ARBA" id="ARBA00009810"/>
    </source>
</evidence>
<evidence type="ECO:0000256" key="14">
    <source>
        <dbReference type="PROSITE-ProRule" id="PRU01360"/>
    </source>
</evidence>
<evidence type="ECO:0000256" key="13">
    <source>
        <dbReference type="ARBA" id="ARBA00023237"/>
    </source>
</evidence>
<evidence type="ECO:0000259" key="17">
    <source>
        <dbReference type="SMART" id="SM00965"/>
    </source>
</evidence>
<evidence type="ECO:0000256" key="10">
    <source>
        <dbReference type="ARBA" id="ARBA00023077"/>
    </source>
</evidence>
<keyword evidence="5" id="KW-0410">Iron transport</keyword>
<dbReference type="Gene3D" id="3.55.50.30">
    <property type="match status" value="1"/>
</dbReference>
<keyword evidence="6 14" id="KW-0812">Transmembrane</keyword>
<keyword evidence="10 15" id="KW-0798">TonB box</keyword>
<dbReference type="GO" id="GO:0038023">
    <property type="term" value="F:signaling receptor activity"/>
    <property type="evidence" value="ECO:0007669"/>
    <property type="project" value="InterPro"/>
</dbReference>
<evidence type="ECO:0000256" key="3">
    <source>
        <dbReference type="ARBA" id="ARBA00022448"/>
    </source>
</evidence>
<comment type="similarity">
    <text evidence="2 14 15">Belongs to the TonB-dependent receptor family.</text>
</comment>